<dbReference type="PANTHER" id="PTHR11941">
    <property type="entry name" value="ENOYL-COA HYDRATASE-RELATED"/>
    <property type="match status" value="1"/>
</dbReference>
<dbReference type="FunFam" id="1.10.12.10:FF:000001">
    <property type="entry name" value="Probable enoyl-CoA hydratase, mitochondrial"/>
    <property type="match status" value="1"/>
</dbReference>
<organism evidence="4 5">
    <name type="scientific">Niveispirillum lacus</name>
    <dbReference type="NCBI Taxonomy" id="1981099"/>
    <lineage>
        <taxon>Bacteria</taxon>
        <taxon>Pseudomonadati</taxon>
        <taxon>Pseudomonadota</taxon>
        <taxon>Alphaproteobacteria</taxon>
        <taxon>Rhodospirillales</taxon>
        <taxon>Azospirillaceae</taxon>
        <taxon>Niveispirillum</taxon>
    </lineage>
</organism>
<evidence type="ECO:0000256" key="3">
    <source>
        <dbReference type="RuleBase" id="RU003707"/>
    </source>
</evidence>
<dbReference type="RefSeq" id="WP_094453395.1">
    <property type="nucleotide sequence ID" value="NZ_NOXU01000018.1"/>
</dbReference>
<dbReference type="GO" id="GO:0016836">
    <property type="term" value="F:hydro-lyase activity"/>
    <property type="evidence" value="ECO:0007669"/>
    <property type="project" value="UniProtKB-ARBA"/>
</dbReference>
<evidence type="ECO:0000256" key="2">
    <source>
        <dbReference type="ARBA" id="ARBA00023239"/>
    </source>
</evidence>
<accession>A0A255Z6K2</accession>
<dbReference type="OrthoDB" id="9795613at2"/>
<dbReference type="InterPro" id="IPR018376">
    <property type="entry name" value="Enoyl-CoA_hyd/isom_CS"/>
</dbReference>
<dbReference type="PROSITE" id="PS00166">
    <property type="entry name" value="ENOYL_COA_HYDRATASE"/>
    <property type="match status" value="1"/>
</dbReference>
<keyword evidence="5" id="KW-1185">Reference proteome</keyword>
<dbReference type="InterPro" id="IPR001753">
    <property type="entry name" value="Enoyl-CoA_hydra/iso"/>
</dbReference>
<evidence type="ECO:0000313" key="4">
    <source>
        <dbReference type="EMBL" id="OYQ37059.1"/>
    </source>
</evidence>
<dbReference type="InterPro" id="IPR029045">
    <property type="entry name" value="ClpP/crotonase-like_dom_sf"/>
</dbReference>
<dbReference type="Proteomes" id="UP000216998">
    <property type="component" value="Unassembled WGS sequence"/>
</dbReference>
<dbReference type="Gene3D" id="1.10.12.10">
    <property type="entry name" value="Lyase 2-enoyl-coa Hydratase, Chain A, domain 2"/>
    <property type="match status" value="1"/>
</dbReference>
<comment type="caution">
    <text evidence="4">The sequence shown here is derived from an EMBL/GenBank/DDBJ whole genome shotgun (WGS) entry which is preliminary data.</text>
</comment>
<dbReference type="EMBL" id="NOXU01000018">
    <property type="protein sequence ID" value="OYQ37059.1"/>
    <property type="molecule type" value="Genomic_DNA"/>
</dbReference>
<evidence type="ECO:0000256" key="1">
    <source>
        <dbReference type="ARBA" id="ARBA00005254"/>
    </source>
</evidence>
<comment type="similarity">
    <text evidence="1 3">Belongs to the enoyl-CoA hydratase/isomerase family.</text>
</comment>
<dbReference type="FunFam" id="3.90.226.10:FF:000009">
    <property type="entry name" value="Carnitinyl-CoA dehydratase"/>
    <property type="match status" value="1"/>
</dbReference>
<dbReference type="PANTHER" id="PTHR11941:SF54">
    <property type="entry name" value="ENOYL-COA HYDRATASE, MITOCHONDRIAL"/>
    <property type="match status" value="1"/>
</dbReference>
<sequence>MTPKPDLLVETPSDGVRLLRLNRPDRRNALATPLLTALAKALDAAAADPDIRAVVITGDAKVFAAGADIRELASSGPDDPPHGPRQAAWERIRDFPKPLIAAVEGWCLGAGCELLMCCDLSVAGEGAQFGQPESSLGIMPGAGGTATLPRLVGRNLAMRMVLTGEMIDTDRAVAAGLVGEGVPAGQALDRALDLARTIAGRAPVALQAAKASVRTAFDLTHGDHLLHERRRFLALLGTDDKQEGVSAFLEKRTPRWQGR</sequence>
<name>A0A255Z6K2_9PROT</name>
<dbReference type="CDD" id="cd06558">
    <property type="entry name" value="crotonase-like"/>
    <property type="match status" value="1"/>
</dbReference>
<gene>
    <name evidence="4" type="ORF">CHU95_02480</name>
</gene>
<reference evidence="4 5" key="1">
    <citation type="submission" date="2017-07" db="EMBL/GenBank/DDBJ databases">
        <title>Niveispirillum cyanobacteriorum sp. nov., isolated from cyanobacterial aggregates in a eutrophic lake.</title>
        <authorList>
            <person name="Cai H."/>
        </authorList>
    </citation>
    <scope>NUCLEOTIDE SEQUENCE [LARGE SCALE GENOMIC DNA]</scope>
    <source>
        <strain evidence="5">TH1-14</strain>
    </source>
</reference>
<dbReference type="GO" id="GO:0006635">
    <property type="term" value="P:fatty acid beta-oxidation"/>
    <property type="evidence" value="ECO:0007669"/>
    <property type="project" value="TreeGrafter"/>
</dbReference>
<keyword evidence="2" id="KW-0456">Lyase</keyword>
<dbReference type="SUPFAM" id="SSF52096">
    <property type="entry name" value="ClpP/crotonase"/>
    <property type="match status" value="1"/>
</dbReference>
<dbReference type="Gene3D" id="3.90.226.10">
    <property type="entry name" value="2-enoyl-CoA Hydratase, Chain A, domain 1"/>
    <property type="match status" value="1"/>
</dbReference>
<dbReference type="Pfam" id="PF00378">
    <property type="entry name" value="ECH_1"/>
    <property type="match status" value="1"/>
</dbReference>
<proteinExistence type="inferred from homology"/>
<dbReference type="InterPro" id="IPR014748">
    <property type="entry name" value="Enoyl-CoA_hydra_C"/>
</dbReference>
<evidence type="ECO:0000313" key="5">
    <source>
        <dbReference type="Proteomes" id="UP000216998"/>
    </source>
</evidence>
<protein>
    <submittedName>
        <fullName evidence="4">2,3-dehydroadipyl-CoA hydratase</fullName>
    </submittedName>
</protein>
<dbReference type="AlphaFoldDB" id="A0A255Z6K2"/>